<gene>
    <name evidence="6" type="ORF">EDD29_4878</name>
</gene>
<feature type="domain" description="HTH tetR-type" evidence="5">
    <location>
        <begin position="9"/>
        <end position="68"/>
    </location>
</feature>
<name>A0A3N1D174_9ACTN</name>
<dbReference type="Proteomes" id="UP000272400">
    <property type="component" value="Unassembled WGS sequence"/>
</dbReference>
<dbReference type="Pfam" id="PF00440">
    <property type="entry name" value="TetR_N"/>
    <property type="match status" value="1"/>
</dbReference>
<dbReference type="SUPFAM" id="SSF48498">
    <property type="entry name" value="Tetracyclin repressor-like, C-terminal domain"/>
    <property type="match status" value="1"/>
</dbReference>
<dbReference type="AlphaFoldDB" id="A0A3N1D174"/>
<evidence type="ECO:0000256" key="2">
    <source>
        <dbReference type="ARBA" id="ARBA00023125"/>
    </source>
</evidence>
<keyword evidence="2 4" id="KW-0238">DNA-binding</keyword>
<feature type="DNA-binding region" description="H-T-H motif" evidence="4">
    <location>
        <begin position="31"/>
        <end position="50"/>
    </location>
</feature>
<accession>A0A3N1D174</accession>
<dbReference type="InterPro" id="IPR009057">
    <property type="entry name" value="Homeodomain-like_sf"/>
</dbReference>
<evidence type="ECO:0000313" key="6">
    <source>
        <dbReference type="EMBL" id="ROO87283.1"/>
    </source>
</evidence>
<keyword evidence="1" id="KW-0805">Transcription regulation</keyword>
<comment type="caution">
    <text evidence="6">The sequence shown here is derived from an EMBL/GenBank/DDBJ whole genome shotgun (WGS) entry which is preliminary data.</text>
</comment>
<evidence type="ECO:0000313" key="7">
    <source>
        <dbReference type="Proteomes" id="UP000272400"/>
    </source>
</evidence>
<dbReference type="PANTHER" id="PTHR30055">
    <property type="entry name" value="HTH-TYPE TRANSCRIPTIONAL REGULATOR RUTR"/>
    <property type="match status" value="1"/>
</dbReference>
<keyword evidence="3" id="KW-0804">Transcription</keyword>
<dbReference type="Pfam" id="PF21597">
    <property type="entry name" value="TetR_C_43"/>
    <property type="match status" value="1"/>
</dbReference>
<protein>
    <submittedName>
        <fullName evidence="6">TetR family transcriptional regulator</fullName>
    </submittedName>
</protein>
<dbReference type="GO" id="GO:0003700">
    <property type="term" value="F:DNA-binding transcription factor activity"/>
    <property type="evidence" value="ECO:0007669"/>
    <property type="project" value="TreeGrafter"/>
</dbReference>
<sequence length="192" mass="20520">MSPQRADALRNRDLLLETARRAVASGDLSLQLNELARRAGMGVGTAYRHFPTRRALLEALAAPAFAAVLDGARTAASHDDARTAVEVLVRGLLDGQLADAAFAEVIAALPADDVLPETTALRREFGDLTRTVVDRARDSGALRADLTDEDLHHLVCGTVFALGLAPEPPARVEAYLRVLLDGVRAPRSPDRA</sequence>
<dbReference type="RefSeq" id="WP_123666583.1">
    <property type="nucleotide sequence ID" value="NZ_RJKE01000001.1"/>
</dbReference>
<dbReference type="InterPro" id="IPR036271">
    <property type="entry name" value="Tet_transcr_reg_TetR-rel_C_sf"/>
</dbReference>
<dbReference type="PANTHER" id="PTHR30055:SF234">
    <property type="entry name" value="HTH-TYPE TRANSCRIPTIONAL REGULATOR BETI"/>
    <property type="match status" value="1"/>
</dbReference>
<dbReference type="InterPro" id="IPR001647">
    <property type="entry name" value="HTH_TetR"/>
</dbReference>
<evidence type="ECO:0000259" key="5">
    <source>
        <dbReference type="PROSITE" id="PS50977"/>
    </source>
</evidence>
<dbReference type="GO" id="GO:0000976">
    <property type="term" value="F:transcription cis-regulatory region binding"/>
    <property type="evidence" value="ECO:0007669"/>
    <property type="project" value="TreeGrafter"/>
</dbReference>
<dbReference type="OrthoDB" id="9795011at2"/>
<evidence type="ECO:0000256" key="3">
    <source>
        <dbReference type="ARBA" id="ARBA00023163"/>
    </source>
</evidence>
<evidence type="ECO:0000256" key="1">
    <source>
        <dbReference type="ARBA" id="ARBA00023015"/>
    </source>
</evidence>
<reference evidence="6 7" key="1">
    <citation type="submission" date="2018-11" db="EMBL/GenBank/DDBJ databases">
        <title>Sequencing the genomes of 1000 actinobacteria strains.</title>
        <authorList>
            <person name="Klenk H.-P."/>
        </authorList>
    </citation>
    <scope>NUCLEOTIDE SEQUENCE [LARGE SCALE GENOMIC DNA]</scope>
    <source>
        <strain evidence="6 7">DSM 44254</strain>
    </source>
</reference>
<dbReference type="Gene3D" id="1.10.357.10">
    <property type="entry name" value="Tetracycline Repressor, domain 2"/>
    <property type="match status" value="1"/>
</dbReference>
<dbReference type="EMBL" id="RJKE01000001">
    <property type="protein sequence ID" value="ROO87283.1"/>
    <property type="molecule type" value="Genomic_DNA"/>
</dbReference>
<dbReference type="SUPFAM" id="SSF46689">
    <property type="entry name" value="Homeodomain-like"/>
    <property type="match status" value="1"/>
</dbReference>
<dbReference type="PROSITE" id="PS50977">
    <property type="entry name" value="HTH_TETR_2"/>
    <property type="match status" value="1"/>
</dbReference>
<dbReference type="InterPro" id="IPR049445">
    <property type="entry name" value="TetR_SbtR-like_C"/>
</dbReference>
<organism evidence="6 7">
    <name type="scientific">Actinocorallia herbida</name>
    <dbReference type="NCBI Taxonomy" id="58109"/>
    <lineage>
        <taxon>Bacteria</taxon>
        <taxon>Bacillati</taxon>
        <taxon>Actinomycetota</taxon>
        <taxon>Actinomycetes</taxon>
        <taxon>Streptosporangiales</taxon>
        <taxon>Thermomonosporaceae</taxon>
        <taxon>Actinocorallia</taxon>
    </lineage>
</organism>
<dbReference type="InterPro" id="IPR050109">
    <property type="entry name" value="HTH-type_TetR-like_transc_reg"/>
</dbReference>
<evidence type="ECO:0000256" key="4">
    <source>
        <dbReference type="PROSITE-ProRule" id="PRU00335"/>
    </source>
</evidence>
<proteinExistence type="predicted"/>
<keyword evidence="7" id="KW-1185">Reference proteome</keyword>